<dbReference type="EMBL" id="GG698505">
    <property type="protein sequence ID" value="EGD97847.1"/>
    <property type="molecule type" value="Genomic_DNA"/>
</dbReference>
<sequence>MAVPGDPAFRSLGAGSAIVRRRKAESKDNQASADQGGLQATNVWPVWARG</sequence>
<dbReference type="Proteomes" id="UP000009172">
    <property type="component" value="Unassembled WGS sequence"/>
</dbReference>
<feature type="region of interest" description="Disordered" evidence="1">
    <location>
        <begin position="1"/>
        <end position="50"/>
    </location>
</feature>
<dbReference type="AlphaFoldDB" id="F2S2P8"/>
<dbReference type="HOGENOM" id="CLU_3126096_0_0_1"/>
<organism evidence="2 3">
    <name type="scientific">Trichophyton tonsurans (strain CBS 112818)</name>
    <name type="common">Scalp ringworm fungus</name>
    <dbReference type="NCBI Taxonomy" id="647933"/>
    <lineage>
        <taxon>Eukaryota</taxon>
        <taxon>Fungi</taxon>
        <taxon>Dikarya</taxon>
        <taxon>Ascomycota</taxon>
        <taxon>Pezizomycotina</taxon>
        <taxon>Eurotiomycetes</taxon>
        <taxon>Eurotiomycetidae</taxon>
        <taxon>Onygenales</taxon>
        <taxon>Arthrodermataceae</taxon>
        <taxon>Trichophyton</taxon>
    </lineage>
</organism>
<evidence type="ECO:0000313" key="2">
    <source>
        <dbReference type="EMBL" id="EGD97847.1"/>
    </source>
</evidence>
<evidence type="ECO:0000256" key="1">
    <source>
        <dbReference type="SAM" id="MobiDB-lite"/>
    </source>
</evidence>
<proteinExistence type="predicted"/>
<name>F2S2P8_TRIT1</name>
<evidence type="ECO:0000313" key="3">
    <source>
        <dbReference type="Proteomes" id="UP000009172"/>
    </source>
</evidence>
<keyword evidence="3" id="KW-1185">Reference proteome</keyword>
<reference evidence="3" key="1">
    <citation type="journal article" date="2012" name="MBio">
        <title>Comparative genome analysis of Trichophyton rubrum and related dermatophytes reveals candidate genes involved in infection.</title>
        <authorList>
            <person name="Martinez D.A."/>
            <person name="Oliver B.G."/>
            <person name="Graeser Y."/>
            <person name="Goldberg J.M."/>
            <person name="Li W."/>
            <person name="Martinez-Rossi N.M."/>
            <person name="Monod M."/>
            <person name="Shelest E."/>
            <person name="Barton R.C."/>
            <person name="Birch E."/>
            <person name="Brakhage A.A."/>
            <person name="Chen Z."/>
            <person name="Gurr S.J."/>
            <person name="Heiman D."/>
            <person name="Heitman J."/>
            <person name="Kosti I."/>
            <person name="Rossi A."/>
            <person name="Saif S."/>
            <person name="Samalova M."/>
            <person name="Saunders C.W."/>
            <person name="Shea T."/>
            <person name="Summerbell R.C."/>
            <person name="Xu J."/>
            <person name="Young S."/>
            <person name="Zeng Q."/>
            <person name="Birren B.W."/>
            <person name="Cuomo C.A."/>
            <person name="White T.C."/>
        </authorList>
    </citation>
    <scope>NUCLEOTIDE SEQUENCE [LARGE SCALE GENOMIC DNA]</scope>
    <source>
        <strain evidence="3">CBS 112818</strain>
    </source>
</reference>
<feature type="compositionally biased region" description="Polar residues" evidence="1">
    <location>
        <begin position="29"/>
        <end position="42"/>
    </location>
</feature>
<accession>F2S2P8</accession>
<gene>
    <name evidence="2" type="ORF">TESG_05352</name>
</gene>
<protein>
    <submittedName>
        <fullName evidence="2">Uncharacterized protein</fullName>
    </submittedName>
</protein>